<dbReference type="InterPro" id="IPR032427">
    <property type="entry name" value="P22_portal"/>
</dbReference>
<proteinExistence type="predicted"/>
<reference evidence="2" key="1">
    <citation type="journal article" date="2021" name="Proc. Natl. Acad. Sci. U.S.A.">
        <title>A Catalog of Tens of Thousands of Viruses from Human Metagenomes Reveals Hidden Associations with Chronic Diseases.</title>
        <authorList>
            <person name="Tisza M.J."/>
            <person name="Buck C.B."/>
        </authorList>
    </citation>
    <scope>NUCLEOTIDE SEQUENCE</scope>
    <source>
        <strain evidence="2">Ct5cR14</strain>
    </source>
</reference>
<feature type="compositionally biased region" description="Polar residues" evidence="1">
    <location>
        <begin position="651"/>
        <end position="666"/>
    </location>
</feature>
<evidence type="ECO:0000256" key="1">
    <source>
        <dbReference type="SAM" id="MobiDB-lite"/>
    </source>
</evidence>
<accession>A0A8S5PS52</accession>
<dbReference type="Pfam" id="PF16510">
    <property type="entry name" value="P22_portal"/>
    <property type="match status" value="1"/>
</dbReference>
<sequence>MAKKKEETKLLSLSRVLDKEELDSVKASKNRFDKPYERAFSILLEAQRYYNNMDNFRKRRLRNKRYCYGDQWGDTIEFKSKCGFTKRIREEDYIREQGSEPLKNNLIRRFVKSVLGVYRSQSKEPTCNARDKDEKRYGETMSVVLQCNRQLNRETELDARTMEEFLISGAAIYKKKYGWRRGRLDCWTDYVNPNNFFIDNNMRDFRGWDVSCLGEVHDITIGNVLREFAKSPAEARKLKEIYRLAANRDFVIADCTQRFGEFDPKTIDFMNPANPSLCRVIEVWRKESKPRYRCHDYNNGDDFKIDIEDKADIVDAENKDRIRRGMSAGMLEEDIPLIDAEWFMDDYWHFYYLSPFGDILREGETPYAHGEHPYCFKFYPFIDGEIHSFVEDVIDQQRYVNRLITMYDFIMRASAKGVLLCPEDCLPDDMSWDDFCDEWSRFNGVVRYKPNKSGQVPQQVANNSTNIGIGDLLSYQLKFFEDISGVNGALQGKPGVSGTSGSLYAQQTQNATMSLLDILETFSQFIIDGAYKTVKNMQQYYDVARNFNIVGRAGQIVHYDPKKIRDVEFDINITESTATPVYRQMANEFLMTLWQNQAITLEQLLQVGDFPFGEELLQSVASNQQAIQNGETPQGFSPQLQAQVAQASQSNPKAQAMLQQMMSGQGVSPDGQNPPLAA</sequence>
<organism evidence="2">
    <name type="scientific">Podoviridae sp. ct5cR14</name>
    <dbReference type="NCBI Taxonomy" id="2825220"/>
    <lineage>
        <taxon>Viruses</taxon>
        <taxon>Duplodnaviria</taxon>
        <taxon>Heunggongvirae</taxon>
        <taxon>Uroviricota</taxon>
        <taxon>Caudoviricetes</taxon>
    </lineage>
</organism>
<protein>
    <submittedName>
        <fullName evidence="2">Portal protein</fullName>
    </submittedName>
</protein>
<name>A0A8S5PS52_9CAUD</name>
<evidence type="ECO:0000313" key="2">
    <source>
        <dbReference type="EMBL" id="DAE09297.1"/>
    </source>
</evidence>
<feature type="region of interest" description="Disordered" evidence="1">
    <location>
        <begin position="644"/>
        <end position="678"/>
    </location>
</feature>
<dbReference type="EMBL" id="BK015486">
    <property type="protein sequence ID" value="DAE09297.1"/>
    <property type="molecule type" value="Genomic_DNA"/>
</dbReference>